<dbReference type="Pfam" id="PF26640">
    <property type="entry name" value="DUF8212"/>
    <property type="match status" value="1"/>
</dbReference>
<dbReference type="STRING" id="45235.A0A2K3QIR4"/>
<feature type="domain" description="DUF8212" evidence="2">
    <location>
        <begin position="215"/>
        <end position="244"/>
    </location>
</feature>
<gene>
    <name evidence="3" type="ORF">TCAP_02659</name>
</gene>
<name>A0A2K3QIR4_9HYPO</name>
<proteinExistence type="predicted"/>
<sequence length="822" mass="91706">MRLLDARTLGLVDVRDDAIPRYAILSHTWGDEEITIQELRRIKGRVPRPLDRHKRAIVGKQGFVKSSSAELSEAINSMYIWYRQSAECYAFLSDVQAADKEDWSLSGSSLRRSRWFTRGWTLQELIAPKAVLFYAKDWTLLGHKDSPLAFANIISQVTGIDDEVLDGRIDPLQLSVSARMAWAAHRHTTRLEDTAYSLMGLFQVNMPLLYGEGHRAFTRLQEEIIQSTDDQSLFAWNSFDEADQDPDALFGLLAQSPAYFKDARNIQPLPPLPIYASAPSSITNHGLRVQVYLRPVMGAGADTMEEDYLAILDCFIRVGDLYKCPVVRLRRLSEDQYARLQPKSQMSLPPPLSQFAPENEGYRAIYVRQRPVYYHLPQFRISPFHMESGVTTSSSDGVQYRLTDTFPPSQWNSNTMTLKAAYSRKLRAMGVFRFQSVARKDEGVDVVVGLRRLNSMQWEGWCFQLSRRAKALEATFTEVNGKIEKMTAASHADLSSGALSSGALRDALGDDSSLMSNATVEGIQLQGRLYISVLVSPMPEIQTTKELLQLSPPHGPVHNFLFHGLSARVLTEPCFQSSSDNSEFLAGVEIQPHVPPVRARPPDNDGMISSSSHFMKPIYDFLVQLRERKREEEPGSPAHLLEDLAIALFDCDPLRVEEIVAKGPDMASFTSDKYGFAPLHWAVAGGSVRCIHILLDHKANLLGVTEGGLTALHVSALCNTKVWSAFTSRYGPKTGLGELGNMRTKKYSDTPLHLAAAVSSDSGNHHSFFQEFMEVIKSTGRVGLFTRNKDDETSVHRAAANNNGSVIRALASSSCHYHRHAG</sequence>
<dbReference type="EMBL" id="NRSZ01000409">
    <property type="protein sequence ID" value="PNY27415.1"/>
    <property type="molecule type" value="Genomic_DNA"/>
</dbReference>
<dbReference type="AlphaFoldDB" id="A0A2K3QIR4"/>
<keyword evidence="1" id="KW-0040">ANK repeat</keyword>
<keyword evidence="4" id="KW-1185">Reference proteome</keyword>
<dbReference type="PANTHER" id="PTHR10622:SF10">
    <property type="entry name" value="HET DOMAIN-CONTAINING PROTEIN"/>
    <property type="match status" value="1"/>
</dbReference>
<dbReference type="Proteomes" id="UP000236621">
    <property type="component" value="Unassembled WGS sequence"/>
</dbReference>
<evidence type="ECO:0000313" key="4">
    <source>
        <dbReference type="Proteomes" id="UP000236621"/>
    </source>
</evidence>
<dbReference type="OrthoDB" id="194358at2759"/>
<reference evidence="3 4" key="1">
    <citation type="submission" date="2017-08" db="EMBL/GenBank/DDBJ databases">
        <title>Harnessing the power of phylogenomics to disentangle the directionality and signatures of interkingdom host jumping in the parasitic fungal genus Tolypocladium.</title>
        <authorList>
            <person name="Quandt C.A."/>
            <person name="Patterson W."/>
            <person name="Spatafora J.W."/>
        </authorList>
    </citation>
    <scope>NUCLEOTIDE SEQUENCE [LARGE SCALE GENOMIC DNA]</scope>
    <source>
        <strain evidence="3 4">CBS 113982</strain>
    </source>
</reference>
<feature type="repeat" description="ANK" evidence="1">
    <location>
        <begin position="674"/>
        <end position="706"/>
    </location>
</feature>
<dbReference type="SUPFAM" id="SSF48403">
    <property type="entry name" value="Ankyrin repeat"/>
    <property type="match status" value="1"/>
</dbReference>
<dbReference type="Pfam" id="PF00023">
    <property type="entry name" value="Ank"/>
    <property type="match status" value="1"/>
</dbReference>
<dbReference type="SMART" id="SM00248">
    <property type="entry name" value="ANK"/>
    <property type="match status" value="3"/>
</dbReference>
<dbReference type="InterPro" id="IPR058525">
    <property type="entry name" value="DUF8212"/>
</dbReference>
<dbReference type="PANTHER" id="PTHR10622">
    <property type="entry name" value="HET DOMAIN-CONTAINING PROTEIN"/>
    <property type="match status" value="1"/>
</dbReference>
<evidence type="ECO:0000259" key="2">
    <source>
        <dbReference type="Pfam" id="PF26640"/>
    </source>
</evidence>
<protein>
    <recommendedName>
        <fullName evidence="2">DUF8212 domain-containing protein</fullName>
    </recommendedName>
</protein>
<dbReference type="PROSITE" id="PS50088">
    <property type="entry name" value="ANK_REPEAT"/>
    <property type="match status" value="1"/>
</dbReference>
<comment type="caution">
    <text evidence="3">The sequence shown here is derived from an EMBL/GenBank/DDBJ whole genome shotgun (WGS) entry which is preliminary data.</text>
</comment>
<dbReference type="Gene3D" id="1.25.40.20">
    <property type="entry name" value="Ankyrin repeat-containing domain"/>
    <property type="match status" value="2"/>
</dbReference>
<accession>A0A2K3QIR4</accession>
<evidence type="ECO:0000256" key="1">
    <source>
        <dbReference type="PROSITE-ProRule" id="PRU00023"/>
    </source>
</evidence>
<organism evidence="3 4">
    <name type="scientific">Tolypocladium capitatum</name>
    <dbReference type="NCBI Taxonomy" id="45235"/>
    <lineage>
        <taxon>Eukaryota</taxon>
        <taxon>Fungi</taxon>
        <taxon>Dikarya</taxon>
        <taxon>Ascomycota</taxon>
        <taxon>Pezizomycotina</taxon>
        <taxon>Sordariomycetes</taxon>
        <taxon>Hypocreomycetidae</taxon>
        <taxon>Hypocreales</taxon>
        <taxon>Ophiocordycipitaceae</taxon>
        <taxon>Tolypocladium</taxon>
    </lineage>
</organism>
<evidence type="ECO:0000313" key="3">
    <source>
        <dbReference type="EMBL" id="PNY27415.1"/>
    </source>
</evidence>
<dbReference type="InterPro" id="IPR002110">
    <property type="entry name" value="Ankyrin_rpt"/>
</dbReference>
<dbReference type="PROSITE" id="PS50297">
    <property type="entry name" value="ANK_REP_REGION"/>
    <property type="match status" value="1"/>
</dbReference>
<dbReference type="InterPro" id="IPR036770">
    <property type="entry name" value="Ankyrin_rpt-contain_sf"/>
</dbReference>